<feature type="transmembrane region" description="Helical" evidence="1">
    <location>
        <begin position="139"/>
        <end position="162"/>
    </location>
</feature>
<evidence type="ECO:0000259" key="2">
    <source>
        <dbReference type="Pfam" id="PF02517"/>
    </source>
</evidence>
<comment type="caution">
    <text evidence="3">The sequence shown here is derived from an EMBL/GenBank/DDBJ whole genome shotgun (WGS) entry which is preliminary data.</text>
</comment>
<protein>
    <recommendedName>
        <fullName evidence="2">CAAX prenyl protease 2/Lysostaphin resistance protein A-like domain-containing protein</fullName>
    </recommendedName>
</protein>
<feature type="transmembrane region" description="Helical" evidence="1">
    <location>
        <begin position="205"/>
        <end position="234"/>
    </location>
</feature>
<keyword evidence="1" id="KW-0812">Transmembrane</keyword>
<feature type="transmembrane region" description="Helical" evidence="1">
    <location>
        <begin position="174"/>
        <end position="193"/>
    </location>
</feature>
<feature type="transmembrane region" description="Helical" evidence="1">
    <location>
        <begin position="106"/>
        <end position="127"/>
    </location>
</feature>
<dbReference type="GO" id="GO:0080120">
    <property type="term" value="P:CAAX-box protein maturation"/>
    <property type="evidence" value="ECO:0007669"/>
    <property type="project" value="UniProtKB-ARBA"/>
</dbReference>
<dbReference type="Pfam" id="PF02517">
    <property type="entry name" value="Rce1-like"/>
    <property type="match status" value="1"/>
</dbReference>
<gene>
    <name evidence="3" type="ORF">EDC52_11410</name>
</gene>
<accession>A0A4R3YH34</accession>
<dbReference type="RefSeq" id="WP_131867548.1">
    <property type="nucleotide sequence ID" value="NZ_SMCR01000014.1"/>
</dbReference>
<feature type="domain" description="CAAX prenyl protease 2/Lysostaphin resistance protein A-like" evidence="2">
    <location>
        <begin position="169"/>
        <end position="258"/>
    </location>
</feature>
<name>A0A4R3YH34_9GAMM</name>
<proteinExistence type="predicted"/>
<feature type="transmembrane region" description="Helical" evidence="1">
    <location>
        <begin position="20"/>
        <end position="53"/>
    </location>
</feature>
<evidence type="ECO:0000313" key="3">
    <source>
        <dbReference type="EMBL" id="TCV91905.1"/>
    </source>
</evidence>
<dbReference type="AlphaFoldDB" id="A0A4R3YH34"/>
<evidence type="ECO:0000313" key="4">
    <source>
        <dbReference type="Proteomes" id="UP000295719"/>
    </source>
</evidence>
<dbReference type="InterPro" id="IPR003675">
    <property type="entry name" value="Rce1/LyrA-like_dom"/>
</dbReference>
<dbReference type="GO" id="GO:0004175">
    <property type="term" value="F:endopeptidase activity"/>
    <property type="evidence" value="ECO:0007669"/>
    <property type="project" value="UniProtKB-ARBA"/>
</dbReference>
<feature type="transmembrane region" description="Helical" evidence="1">
    <location>
        <begin position="65"/>
        <end position="86"/>
    </location>
</feature>
<sequence length="272" mass="29945">MWILIASSLLTLEFNKKIALLILIIALGMAFYNHFLFLSGAGFTLFIAVAAVAKHVFRTVESVSVALEAILLTSAIALAMHFIPGFNNVIMLDQVQAGPNSLPFTLYFNLDKALLPFILLAALHTLFKTKPAPPTSELFWVLPIVAVPALLLAGIAVGALHLELHHPDWLCQFVLSNIFFVSLAEEALFRGYIQQRLRQKIGDRWALGIASVLFGLLHYAGGIQLILFATIAGLIYGTAWMWTGRLWVAVGFHFGLNLTHLIFFTYPLSAGV</sequence>
<keyword evidence="1" id="KW-0472">Membrane</keyword>
<dbReference type="EMBL" id="SMCR01000014">
    <property type="protein sequence ID" value="TCV91905.1"/>
    <property type="molecule type" value="Genomic_DNA"/>
</dbReference>
<keyword evidence="1" id="KW-1133">Transmembrane helix</keyword>
<evidence type="ECO:0000256" key="1">
    <source>
        <dbReference type="SAM" id="Phobius"/>
    </source>
</evidence>
<feature type="transmembrane region" description="Helical" evidence="1">
    <location>
        <begin position="246"/>
        <end position="266"/>
    </location>
</feature>
<organism evidence="3 4">
    <name type="scientific">Biostraticola tofi</name>
    <dbReference type="NCBI Taxonomy" id="466109"/>
    <lineage>
        <taxon>Bacteria</taxon>
        <taxon>Pseudomonadati</taxon>
        <taxon>Pseudomonadota</taxon>
        <taxon>Gammaproteobacteria</taxon>
        <taxon>Enterobacterales</taxon>
        <taxon>Bruguierivoracaceae</taxon>
        <taxon>Biostraticola</taxon>
    </lineage>
</organism>
<dbReference type="Proteomes" id="UP000295719">
    <property type="component" value="Unassembled WGS sequence"/>
</dbReference>
<reference evidence="3 4" key="1">
    <citation type="submission" date="2019-03" db="EMBL/GenBank/DDBJ databases">
        <title>Genomic Encyclopedia of Type Strains, Phase IV (KMG-IV): sequencing the most valuable type-strain genomes for metagenomic binning, comparative biology and taxonomic classification.</title>
        <authorList>
            <person name="Goeker M."/>
        </authorList>
    </citation>
    <scope>NUCLEOTIDE SEQUENCE [LARGE SCALE GENOMIC DNA]</scope>
    <source>
        <strain evidence="3 4">DSM 19580</strain>
    </source>
</reference>
<dbReference type="OrthoDB" id="5322702at2"/>
<keyword evidence="4" id="KW-1185">Reference proteome</keyword>